<dbReference type="Proteomes" id="UP000219546">
    <property type="component" value="Unassembled WGS sequence"/>
</dbReference>
<reference evidence="1 2" key="1">
    <citation type="submission" date="2017-08" db="EMBL/GenBank/DDBJ databases">
        <authorList>
            <person name="de Groot N.N."/>
        </authorList>
    </citation>
    <scope>NUCLEOTIDE SEQUENCE [LARGE SCALE GENOMIC DNA]</scope>
    <source>
        <strain evidence="1 2">JC228</strain>
    </source>
</reference>
<accession>A0A285CYG6</accession>
<dbReference type="AlphaFoldDB" id="A0A285CYG6"/>
<dbReference type="OrthoDB" id="3388679at2"/>
<evidence type="ECO:0000313" key="2">
    <source>
        <dbReference type="Proteomes" id="UP000219546"/>
    </source>
</evidence>
<evidence type="ECO:0000313" key="1">
    <source>
        <dbReference type="EMBL" id="SNX72591.1"/>
    </source>
</evidence>
<gene>
    <name evidence="1" type="ORF">SAMN05877753_106129</name>
</gene>
<keyword evidence="2" id="KW-1185">Reference proteome</keyword>
<protein>
    <submittedName>
        <fullName evidence="1">Uncharacterized protein</fullName>
    </submittedName>
</protein>
<sequence length="65" mass="7344">MLAQDVPTLIELPFYIFEPPRSSLMRGLDWLVFPQDKEGYGSDPSHKENAHAFLMSLAVLTPVLI</sequence>
<name>A0A285CYG6_9BACI</name>
<proteinExistence type="predicted"/>
<dbReference type="RefSeq" id="WP_097159290.1">
    <property type="nucleotide sequence ID" value="NZ_JBEPMQ010000005.1"/>
</dbReference>
<dbReference type="EMBL" id="OAOP01000006">
    <property type="protein sequence ID" value="SNX72591.1"/>
    <property type="molecule type" value="Genomic_DNA"/>
</dbReference>
<organism evidence="1 2">
    <name type="scientific">Bacillus oleivorans</name>
    <dbReference type="NCBI Taxonomy" id="1448271"/>
    <lineage>
        <taxon>Bacteria</taxon>
        <taxon>Bacillati</taxon>
        <taxon>Bacillota</taxon>
        <taxon>Bacilli</taxon>
        <taxon>Bacillales</taxon>
        <taxon>Bacillaceae</taxon>
        <taxon>Bacillus</taxon>
    </lineage>
</organism>